<dbReference type="Proteomes" id="UP001497644">
    <property type="component" value="Chromosome 12"/>
</dbReference>
<name>A0AAV2NAZ3_9HYME</name>
<gene>
    <name evidence="2" type="ORF">LPLAT_LOCUS3206</name>
</gene>
<keyword evidence="3" id="KW-1185">Reference proteome</keyword>
<feature type="compositionally biased region" description="Polar residues" evidence="1">
    <location>
        <begin position="1"/>
        <end position="12"/>
    </location>
</feature>
<feature type="compositionally biased region" description="Basic and acidic residues" evidence="1">
    <location>
        <begin position="27"/>
        <end position="64"/>
    </location>
</feature>
<dbReference type="AlphaFoldDB" id="A0AAV2NAZ3"/>
<feature type="region of interest" description="Disordered" evidence="1">
    <location>
        <begin position="1"/>
        <end position="64"/>
    </location>
</feature>
<evidence type="ECO:0000313" key="3">
    <source>
        <dbReference type="Proteomes" id="UP001497644"/>
    </source>
</evidence>
<proteinExistence type="predicted"/>
<dbReference type="EMBL" id="OZ034835">
    <property type="protein sequence ID" value="CAL1677148.1"/>
    <property type="molecule type" value="Genomic_DNA"/>
</dbReference>
<protein>
    <submittedName>
        <fullName evidence="2">Uncharacterized protein</fullName>
    </submittedName>
</protein>
<reference evidence="2" key="1">
    <citation type="submission" date="2024-04" db="EMBL/GenBank/DDBJ databases">
        <authorList>
            <consortium name="Molecular Ecology Group"/>
        </authorList>
    </citation>
    <scope>NUCLEOTIDE SEQUENCE</scope>
</reference>
<accession>A0AAV2NAZ3</accession>
<evidence type="ECO:0000313" key="2">
    <source>
        <dbReference type="EMBL" id="CAL1677148.1"/>
    </source>
</evidence>
<organism evidence="2 3">
    <name type="scientific">Lasius platythorax</name>
    <dbReference type="NCBI Taxonomy" id="488582"/>
    <lineage>
        <taxon>Eukaryota</taxon>
        <taxon>Metazoa</taxon>
        <taxon>Ecdysozoa</taxon>
        <taxon>Arthropoda</taxon>
        <taxon>Hexapoda</taxon>
        <taxon>Insecta</taxon>
        <taxon>Pterygota</taxon>
        <taxon>Neoptera</taxon>
        <taxon>Endopterygota</taxon>
        <taxon>Hymenoptera</taxon>
        <taxon>Apocrita</taxon>
        <taxon>Aculeata</taxon>
        <taxon>Formicoidea</taxon>
        <taxon>Formicidae</taxon>
        <taxon>Formicinae</taxon>
        <taxon>Lasius</taxon>
        <taxon>Lasius</taxon>
    </lineage>
</organism>
<sequence>MNTEAHNGQVHNGVQLVDGYRISSVAHKQEDPHKKDNRACYRGKKEPESLSKGERGNERESRINGEITDRRVATHSKREFVLLFFTSSLV</sequence>
<evidence type="ECO:0000256" key="1">
    <source>
        <dbReference type="SAM" id="MobiDB-lite"/>
    </source>
</evidence>